<gene>
    <name evidence="3" type="ORF">KOW79_017274</name>
</gene>
<feature type="compositionally biased region" description="Basic and acidic residues" evidence="1">
    <location>
        <begin position="49"/>
        <end position="64"/>
    </location>
</feature>
<protein>
    <recommendedName>
        <fullName evidence="2">J domain-containing protein</fullName>
    </recommendedName>
</protein>
<dbReference type="SMART" id="SM00271">
    <property type="entry name" value="DnaJ"/>
    <property type="match status" value="1"/>
</dbReference>
<name>A0A9D3SCP7_9TELE</name>
<dbReference type="InterPro" id="IPR052317">
    <property type="entry name" value="Viral_replicn-host_int_reg"/>
</dbReference>
<evidence type="ECO:0000313" key="3">
    <source>
        <dbReference type="EMBL" id="KAG7318800.1"/>
    </source>
</evidence>
<dbReference type="PRINTS" id="PR00625">
    <property type="entry name" value="JDOMAIN"/>
</dbReference>
<accession>A0A9D3SCP7</accession>
<proteinExistence type="predicted"/>
<feature type="compositionally biased region" description="Basic residues" evidence="1">
    <location>
        <begin position="628"/>
        <end position="641"/>
    </location>
</feature>
<evidence type="ECO:0000313" key="4">
    <source>
        <dbReference type="Proteomes" id="UP000824219"/>
    </source>
</evidence>
<dbReference type="Pfam" id="PF14901">
    <property type="entry name" value="Jiv90"/>
    <property type="match status" value="1"/>
</dbReference>
<dbReference type="SUPFAM" id="SSF46565">
    <property type="entry name" value="Chaperone J-domain"/>
    <property type="match status" value="1"/>
</dbReference>
<dbReference type="GO" id="GO:0050780">
    <property type="term" value="F:dopamine receptor binding"/>
    <property type="evidence" value="ECO:0007669"/>
    <property type="project" value="TreeGrafter"/>
</dbReference>
<dbReference type="EMBL" id="JAHKSW010000021">
    <property type="protein sequence ID" value="KAG7318800.1"/>
    <property type="molecule type" value="Genomic_DNA"/>
</dbReference>
<evidence type="ECO:0000256" key="1">
    <source>
        <dbReference type="SAM" id="MobiDB-lite"/>
    </source>
</evidence>
<dbReference type="Proteomes" id="UP000824219">
    <property type="component" value="Linkage Group LG21"/>
</dbReference>
<reference evidence="3 4" key="1">
    <citation type="submission" date="2021-06" db="EMBL/GenBank/DDBJ databases">
        <title>Chromosome-level genome assembly of the red-tail catfish (Hemibagrus wyckioides).</title>
        <authorList>
            <person name="Shao F."/>
        </authorList>
    </citation>
    <scope>NUCLEOTIDE SEQUENCE [LARGE SCALE GENOMIC DNA]</scope>
    <source>
        <strain evidence="3">EC202008001</strain>
        <tissue evidence="3">Blood</tissue>
    </source>
</reference>
<sequence length="641" mass="71110">MDDPAELSGEMCLDVGSQSGEMCEESVPSKPREAETSREAPEDLNSESHNVKQQEDSEKVEESGYARTNGGTDQLEEDGNGVFDELDDEKDGCRNAAGKDASGSRGKKGKSRKSGSGSGDQFSSWMSPPSFSSSSAGASRHKQIRRRNHHHHNQSRLRRQTGFQLIAAFREFLSESVSPWSISCIHMVVDLIVSLTHHCGVFVESGAIALYDLGMFLLFKVTDVPGMKQDLRRVVDQTWSSGAALAGWVCKTTSSARRALVSAFCLMSCIMLLSAGFVRSVVERLGGDRGKRWWLSLQNCWIMKKAVALIGKIRGWLWKRDASGHETVNPESPSRTERNQPGQELERLLALAQIPEDELDPFNVLGVNTHASESELKRAYRQLAVQVHPDKNKHPRAGEAFKVLRAAWDIVSNPETRREYELKRMAASELSKSMNEFLTKLQDDLKEAMNTMMCTKCEGKHKRFEMDREPHEARFCAECNKRHSAEEGDLWAESSMLGLKITYFAFMDGKVYDITEWAGCQRIGISPDTHRVPYHISFGSKSNTSSNRHRSPSGHTPAPGSPSDLHDFFSRIFQGAPGSDASSNGGFFPPGSTPTHPGGASSGPPPPQPGFFTQRGEPSESWSEGGKGQRRRKKARKPFQR</sequence>
<feature type="region of interest" description="Disordered" evidence="1">
    <location>
        <begin position="536"/>
        <end position="641"/>
    </location>
</feature>
<dbReference type="PROSITE" id="PS50076">
    <property type="entry name" value="DNAJ_2"/>
    <property type="match status" value="1"/>
</dbReference>
<feature type="compositionally biased region" description="Low complexity" evidence="1">
    <location>
        <begin position="585"/>
        <end position="599"/>
    </location>
</feature>
<evidence type="ECO:0000259" key="2">
    <source>
        <dbReference type="PROSITE" id="PS50076"/>
    </source>
</evidence>
<feature type="compositionally biased region" description="Basic residues" evidence="1">
    <location>
        <begin position="139"/>
        <end position="157"/>
    </location>
</feature>
<feature type="region of interest" description="Disordered" evidence="1">
    <location>
        <begin position="1"/>
        <end position="157"/>
    </location>
</feature>
<feature type="compositionally biased region" description="Acidic residues" evidence="1">
    <location>
        <begin position="74"/>
        <end position="90"/>
    </location>
</feature>
<keyword evidence="4" id="KW-1185">Reference proteome</keyword>
<dbReference type="InterPro" id="IPR036869">
    <property type="entry name" value="J_dom_sf"/>
</dbReference>
<dbReference type="AlphaFoldDB" id="A0A9D3SCP7"/>
<comment type="caution">
    <text evidence="3">The sequence shown here is derived from an EMBL/GenBank/DDBJ whole genome shotgun (WGS) entry which is preliminary data.</text>
</comment>
<feature type="compositionally biased region" description="Low complexity" evidence="1">
    <location>
        <begin position="119"/>
        <end position="138"/>
    </location>
</feature>
<organism evidence="3 4">
    <name type="scientific">Hemibagrus wyckioides</name>
    <dbReference type="NCBI Taxonomy" id="337641"/>
    <lineage>
        <taxon>Eukaryota</taxon>
        <taxon>Metazoa</taxon>
        <taxon>Chordata</taxon>
        <taxon>Craniata</taxon>
        <taxon>Vertebrata</taxon>
        <taxon>Euteleostomi</taxon>
        <taxon>Actinopterygii</taxon>
        <taxon>Neopterygii</taxon>
        <taxon>Teleostei</taxon>
        <taxon>Ostariophysi</taxon>
        <taxon>Siluriformes</taxon>
        <taxon>Bagridae</taxon>
        <taxon>Hemibagrus</taxon>
    </lineage>
</organism>
<dbReference type="OrthoDB" id="1507364at2759"/>
<dbReference type="InterPro" id="IPR001623">
    <property type="entry name" value="DnaJ_domain"/>
</dbReference>
<feature type="compositionally biased region" description="Basic and acidic residues" evidence="1">
    <location>
        <begin position="30"/>
        <end position="41"/>
    </location>
</feature>
<dbReference type="PANTHER" id="PTHR44665:SF1">
    <property type="entry name" value="DNAJ HOMOLOG SUBFAMILY C MEMBER 14"/>
    <property type="match status" value="1"/>
</dbReference>
<dbReference type="Gene3D" id="1.10.287.110">
    <property type="entry name" value="DnaJ domain"/>
    <property type="match status" value="1"/>
</dbReference>
<dbReference type="Pfam" id="PF00226">
    <property type="entry name" value="DnaJ"/>
    <property type="match status" value="1"/>
</dbReference>
<dbReference type="InterPro" id="IPR032843">
    <property type="entry name" value="Jiv"/>
</dbReference>
<feature type="domain" description="J" evidence="2">
    <location>
        <begin position="360"/>
        <end position="424"/>
    </location>
</feature>
<dbReference type="PANTHER" id="PTHR44665">
    <property type="entry name" value="DNAJ HOMOLOG SUBFAMILY C MEMBER 14"/>
    <property type="match status" value="1"/>
</dbReference>
<dbReference type="CDD" id="cd06257">
    <property type="entry name" value="DnaJ"/>
    <property type="match status" value="1"/>
</dbReference>